<dbReference type="KEGG" id="dgg:DGI_2854"/>
<feature type="region of interest" description="Disordered" evidence="2">
    <location>
        <begin position="369"/>
        <end position="391"/>
    </location>
</feature>
<protein>
    <recommendedName>
        <fullName evidence="3">NFACT RNA-binding domain-containing protein</fullName>
    </recommendedName>
</protein>
<dbReference type="OrthoDB" id="9766163at2"/>
<evidence type="ECO:0000256" key="2">
    <source>
        <dbReference type="SAM" id="MobiDB-lite"/>
    </source>
</evidence>
<dbReference type="GO" id="GO:0043023">
    <property type="term" value="F:ribosomal large subunit binding"/>
    <property type="evidence" value="ECO:0007669"/>
    <property type="project" value="TreeGrafter"/>
</dbReference>
<dbReference type="PANTHER" id="PTHR15239:SF6">
    <property type="entry name" value="RIBOSOME QUALITY CONTROL COMPLEX SUBUNIT NEMF"/>
    <property type="match status" value="1"/>
</dbReference>
<name>T2GFB6_MEGG1</name>
<keyword evidence="5" id="KW-1185">Reference proteome</keyword>
<gene>
    <name evidence="4" type="ORF">DGI_2854</name>
</gene>
<keyword evidence="1" id="KW-0175">Coiled coil</keyword>
<dbReference type="AlphaFoldDB" id="T2GFB6"/>
<dbReference type="InterPro" id="IPR051608">
    <property type="entry name" value="RQC_Subunit_NEMF"/>
</dbReference>
<dbReference type="HOGENOM" id="CLU_509711_0_0_7"/>
<dbReference type="RefSeq" id="WP_021761624.1">
    <property type="nucleotide sequence ID" value="NC_022444.1"/>
</dbReference>
<dbReference type="EMBL" id="CP006585">
    <property type="protein sequence ID" value="AGW14582.1"/>
    <property type="molecule type" value="Genomic_DNA"/>
</dbReference>
<dbReference type="InterPro" id="IPR008532">
    <property type="entry name" value="NFACT_RNA-bd"/>
</dbReference>
<dbReference type="STRING" id="1121448.DGI_2854"/>
<feature type="compositionally biased region" description="Low complexity" evidence="2">
    <location>
        <begin position="369"/>
        <end position="381"/>
    </location>
</feature>
<dbReference type="GO" id="GO:1990112">
    <property type="term" value="C:RQC complex"/>
    <property type="evidence" value="ECO:0007669"/>
    <property type="project" value="TreeGrafter"/>
</dbReference>
<proteinExistence type="predicted"/>
<evidence type="ECO:0000313" key="5">
    <source>
        <dbReference type="Proteomes" id="UP000016587"/>
    </source>
</evidence>
<dbReference type="Pfam" id="PF05670">
    <property type="entry name" value="NFACT-R_1"/>
    <property type="match status" value="1"/>
</dbReference>
<dbReference type="eggNOG" id="COG1293">
    <property type="taxonomic scope" value="Bacteria"/>
</dbReference>
<evidence type="ECO:0000313" key="4">
    <source>
        <dbReference type="EMBL" id="AGW14582.1"/>
    </source>
</evidence>
<evidence type="ECO:0000256" key="1">
    <source>
        <dbReference type="SAM" id="Coils"/>
    </source>
</evidence>
<feature type="coiled-coil region" evidence="1">
    <location>
        <begin position="256"/>
        <end position="283"/>
    </location>
</feature>
<dbReference type="Proteomes" id="UP000016587">
    <property type="component" value="Chromosome"/>
</dbReference>
<dbReference type="PANTHER" id="PTHR15239">
    <property type="entry name" value="NUCLEAR EXPORT MEDIATOR FACTOR NEMF"/>
    <property type="match status" value="1"/>
</dbReference>
<evidence type="ECO:0000259" key="3">
    <source>
        <dbReference type="Pfam" id="PF05670"/>
    </source>
</evidence>
<reference evidence="4 5" key="1">
    <citation type="journal article" date="2013" name="J. Bacteriol.">
        <title>Roles of HynAB and Ech, the only two hydrogenases found in the model sulfate reducer Desulfovibrio gigas.</title>
        <authorList>
            <person name="Morais-Silva F.O."/>
            <person name="Santos C.I."/>
            <person name="Rodrigues R."/>
            <person name="Pereira I.A."/>
            <person name="Rodrigues-Pousada C."/>
        </authorList>
    </citation>
    <scope>NUCLEOTIDE SEQUENCE [LARGE SCALE GENOMIC DNA]</scope>
    <source>
        <strain evidence="5">ATCC 19364 / DSM 1382 / NCIMB 9332 / VKM B-1759</strain>
    </source>
</reference>
<reference evidence="5" key="2">
    <citation type="submission" date="2013-07" db="EMBL/GenBank/DDBJ databases">
        <authorList>
            <person name="Morais-Silva F.O."/>
            <person name="Rezende A.M."/>
            <person name="Pimentel C."/>
            <person name="Resende D.M."/>
            <person name="Santos C.I."/>
            <person name="Clemente C."/>
            <person name="de Oliveira L.M."/>
            <person name="da Silva S.M."/>
            <person name="Costa D.A."/>
            <person name="Varela-Raposo A."/>
            <person name="Horacio E.C.A."/>
            <person name="Matos M."/>
            <person name="Flores O."/>
            <person name="Ruiz J.C."/>
            <person name="Rodrigues-Pousada C."/>
        </authorList>
    </citation>
    <scope>NUCLEOTIDE SEQUENCE [LARGE SCALE GENOMIC DNA]</scope>
    <source>
        <strain evidence="5">ATCC 19364 / DSM 1382 / NCIMB 9332 / VKM B-1759</strain>
    </source>
</reference>
<dbReference type="Gene3D" id="2.30.310.10">
    <property type="entry name" value="ibrinogen binding protein from staphylococcus aureus domain"/>
    <property type="match status" value="1"/>
</dbReference>
<dbReference type="GO" id="GO:0072344">
    <property type="term" value="P:rescue of stalled ribosome"/>
    <property type="evidence" value="ECO:0007669"/>
    <property type="project" value="TreeGrafter"/>
</dbReference>
<organism evidence="4 5">
    <name type="scientific">Megalodesulfovibrio gigas (strain ATCC 19364 / DSM 1382 / NCIMB 9332 / VKM B-1759)</name>
    <name type="common">Desulfovibrio gigas</name>
    <dbReference type="NCBI Taxonomy" id="1121448"/>
    <lineage>
        <taxon>Bacteria</taxon>
        <taxon>Pseudomonadati</taxon>
        <taxon>Thermodesulfobacteriota</taxon>
        <taxon>Desulfovibrionia</taxon>
        <taxon>Desulfovibrionales</taxon>
        <taxon>Desulfovibrionaceae</taxon>
        <taxon>Megalodesulfovibrio</taxon>
    </lineage>
</organism>
<sequence>MEASFFRCLAVELAALCRGALVRKVYGPAPDVFVLTLDRGGLASSLVIRLGRRDPCLFPSSITPPNPPAPSATVMWLRRHVQARRCMEFVADWPQRRLAIRLGPDDGEGWCIIDLRHGLFLALTLDELPQHWTIPPQSGFVPPDVPPVWNAAPEWPSLETLLQQEDIWRTHPHISPPLRKMLLTLPPDVAGPMYATVQAGGCGAFYLYDAAGPFVWADPTAAEPPQVFTSAAEAAAEAGRRQVLPAVVATQHKAETDAASARRKRLSRNLKALEQEEHRLHGLLLQREEALLLQANLFRLNAQEKARRVKVMDAHDAEVVLELDPRLTIAENMARRFRQGAKAERGLEIARTRREVIEAERARILEHGAPAAATAGAGQPPRARPRPKVSEGAEGFRLFRSSDGFRIMQGKNSKANHRLVTREANAFDYWLHAADGPGSHVLIKRDHAGQDVPRRTIEEAAVLAALRSWQAGEGKVRVLLALAKDVHPIKGGAPGQVRVDTLLETVQTAMMKDLELQLAIV</sequence>
<dbReference type="PATRIC" id="fig|1121448.10.peg.2817"/>
<dbReference type="GO" id="GO:0000049">
    <property type="term" value="F:tRNA binding"/>
    <property type="evidence" value="ECO:0007669"/>
    <property type="project" value="TreeGrafter"/>
</dbReference>
<accession>T2GFB6</accession>
<feature type="domain" description="NFACT RNA-binding" evidence="3">
    <location>
        <begin position="396"/>
        <end position="487"/>
    </location>
</feature>